<protein>
    <submittedName>
        <fullName evidence="2">Uncharacterized protein</fullName>
    </submittedName>
</protein>
<accession>A0ABD1Y617</accession>
<gene>
    <name evidence="2" type="ORF">R1flu_002318</name>
</gene>
<keyword evidence="3" id="KW-1185">Reference proteome</keyword>
<evidence type="ECO:0000313" key="3">
    <source>
        <dbReference type="Proteomes" id="UP001605036"/>
    </source>
</evidence>
<evidence type="ECO:0000313" key="2">
    <source>
        <dbReference type="EMBL" id="KAL2622113.1"/>
    </source>
</evidence>
<dbReference type="AlphaFoldDB" id="A0ABD1Y617"/>
<evidence type="ECO:0000256" key="1">
    <source>
        <dbReference type="SAM" id="MobiDB-lite"/>
    </source>
</evidence>
<proteinExistence type="predicted"/>
<comment type="caution">
    <text evidence="2">The sequence shown here is derived from an EMBL/GenBank/DDBJ whole genome shotgun (WGS) entry which is preliminary data.</text>
</comment>
<name>A0ABD1Y617_9MARC</name>
<feature type="region of interest" description="Disordered" evidence="1">
    <location>
        <begin position="1"/>
        <end position="27"/>
    </location>
</feature>
<dbReference type="Proteomes" id="UP001605036">
    <property type="component" value="Unassembled WGS sequence"/>
</dbReference>
<reference evidence="2 3" key="1">
    <citation type="submission" date="2024-09" db="EMBL/GenBank/DDBJ databases">
        <title>Chromosome-scale assembly of Riccia fluitans.</title>
        <authorList>
            <person name="Paukszto L."/>
            <person name="Sawicki J."/>
            <person name="Karawczyk K."/>
            <person name="Piernik-Szablinska J."/>
            <person name="Szczecinska M."/>
            <person name="Mazdziarz M."/>
        </authorList>
    </citation>
    <scope>NUCLEOTIDE SEQUENCE [LARGE SCALE GENOMIC DNA]</scope>
    <source>
        <strain evidence="2">Rf_01</strain>
        <tissue evidence="2">Aerial parts of the thallus</tissue>
    </source>
</reference>
<sequence>MAFDPEKGEQNSQWQHQHQPPHYPSVDQSQLHYAHAGSEGYVYPPRGSVQDRFGIWICDLEHKQVAGKLSPELKL</sequence>
<organism evidence="2 3">
    <name type="scientific">Riccia fluitans</name>
    <dbReference type="NCBI Taxonomy" id="41844"/>
    <lineage>
        <taxon>Eukaryota</taxon>
        <taxon>Viridiplantae</taxon>
        <taxon>Streptophyta</taxon>
        <taxon>Embryophyta</taxon>
        <taxon>Marchantiophyta</taxon>
        <taxon>Marchantiopsida</taxon>
        <taxon>Marchantiidae</taxon>
        <taxon>Marchantiales</taxon>
        <taxon>Ricciaceae</taxon>
        <taxon>Riccia</taxon>
    </lineage>
</organism>
<dbReference type="EMBL" id="JBHFFA010000006">
    <property type="protein sequence ID" value="KAL2622113.1"/>
    <property type="molecule type" value="Genomic_DNA"/>
</dbReference>